<dbReference type="RefSeq" id="WP_290265659.1">
    <property type="nucleotide sequence ID" value="NZ_JAUFQG010000006.1"/>
</dbReference>
<dbReference type="Pfam" id="PF05076">
    <property type="entry name" value="SUFU"/>
    <property type="match status" value="1"/>
</dbReference>
<keyword evidence="3" id="KW-1185">Reference proteome</keyword>
<organism evidence="2 3">
    <name type="scientific">Simiduia curdlanivorans</name>
    <dbReference type="NCBI Taxonomy" id="1492769"/>
    <lineage>
        <taxon>Bacteria</taxon>
        <taxon>Pseudomonadati</taxon>
        <taxon>Pseudomonadota</taxon>
        <taxon>Gammaproteobacteria</taxon>
        <taxon>Cellvibrionales</taxon>
        <taxon>Cellvibrionaceae</taxon>
        <taxon>Simiduia</taxon>
    </lineage>
</organism>
<evidence type="ECO:0000313" key="2">
    <source>
        <dbReference type="EMBL" id="MFC4362151.1"/>
    </source>
</evidence>
<protein>
    <submittedName>
        <fullName evidence="2">Suppressor of fused domain protein</fullName>
    </submittedName>
</protein>
<proteinExistence type="predicted"/>
<name>A0ABV8V2P7_9GAMM</name>
<reference evidence="3" key="1">
    <citation type="journal article" date="2019" name="Int. J. Syst. Evol. Microbiol.">
        <title>The Global Catalogue of Microorganisms (GCM) 10K type strain sequencing project: providing services to taxonomists for standard genome sequencing and annotation.</title>
        <authorList>
            <consortium name="The Broad Institute Genomics Platform"/>
            <consortium name="The Broad Institute Genome Sequencing Center for Infectious Disease"/>
            <person name="Wu L."/>
            <person name="Ma J."/>
        </authorList>
    </citation>
    <scope>NUCLEOTIDE SEQUENCE [LARGE SCALE GENOMIC DNA]</scope>
    <source>
        <strain evidence="3">CECT 8570</strain>
    </source>
</reference>
<evidence type="ECO:0000313" key="3">
    <source>
        <dbReference type="Proteomes" id="UP001595840"/>
    </source>
</evidence>
<dbReference type="EMBL" id="JBHSCX010000005">
    <property type="protein sequence ID" value="MFC4362151.1"/>
    <property type="molecule type" value="Genomic_DNA"/>
</dbReference>
<comment type="caution">
    <text evidence="2">The sequence shown here is derived from an EMBL/GenBank/DDBJ whole genome shotgun (WGS) entry which is preliminary data.</text>
</comment>
<dbReference type="InterPro" id="IPR020941">
    <property type="entry name" value="SUFU-like_domain"/>
</dbReference>
<accession>A0ABV8V2P7</accession>
<gene>
    <name evidence="2" type="ORF">ACFOX3_07555</name>
</gene>
<sequence length="242" mass="28063">MSKKDNIVSMSGAPIFRYTDGEKEWEAATGEECIEEISDHIERHIGKVSSVFHELLSDTVHIDIHHVKPTEARPFHTLVTSGMSDLAMNVPTDVNSTRYMELMVTLPEHWKIDDESFKDEIWYWPIRQLKFLARFPHKFETWLGWGHTIPNGNPAEPFADNTKLSGSIILPSVYVPEEFTSLRINESKVIEFFSLVPLYDEEMELKLSKGSDLLLDKFDQHRINDLIRVDRKNVAKKRYGLF</sequence>
<dbReference type="Proteomes" id="UP001595840">
    <property type="component" value="Unassembled WGS sequence"/>
</dbReference>
<feature type="domain" description="Suppressor of fused-like" evidence="1">
    <location>
        <begin position="59"/>
        <end position="232"/>
    </location>
</feature>
<evidence type="ECO:0000259" key="1">
    <source>
        <dbReference type="Pfam" id="PF05076"/>
    </source>
</evidence>